<sequence length="449" mass="47587">MPHFPERPYQHTLHASNNSLSDTMMAQACENDLPASTVTDTTTPTKTVDVEDNAVAATAGVPVADMAPSEPVDESVSVSESEDCVSETGVEESDTLEVVDTPTQEQSEGSVAPVSEAEVQAVIAPEVAASVDSTEVVDEKADEAVVENAKECVDDDVTKTAETAAEVSDEREVNTAVESANDAELVAEAVVEEYAVVEDTVPAVTVTEVVDDVAESTEIVSEVSDVHEVDAVVHSASDVEIEGAAVEEEEAVVDDAVPAVAVTEVAPAVVDCEEIVVSVAVPESVEAAPVPEEKVTSAPAPASEKEVAEVVAPVETEVKRASSVETGVTRSDQDAVMARQAFEAQANEQETVMVKKGSEPKKVSRFGGADKCAKCNKSVYAMEKTSCNETIYHKKCLRCNHCDKILTLGEYAGLEGVMYCKPHFKSLFALKGNYDESFGKEAHTKKWAK</sequence>
<reference evidence="7 8" key="1">
    <citation type="submission" date="2011-02" db="EMBL/GenBank/DDBJ databases">
        <title>The Genome Sequence of Sphaeroforma arctica JP610.</title>
        <authorList>
            <consortium name="The Broad Institute Genome Sequencing Platform"/>
            <person name="Russ C."/>
            <person name="Cuomo C."/>
            <person name="Young S.K."/>
            <person name="Zeng Q."/>
            <person name="Gargeya S."/>
            <person name="Alvarado L."/>
            <person name="Berlin A."/>
            <person name="Chapman S.B."/>
            <person name="Chen Z."/>
            <person name="Freedman E."/>
            <person name="Gellesch M."/>
            <person name="Goldberg J."/>
            <person name="Griggs A."/>
            <person name="Gujja S."/>
            <person name="Heilman E."/>
            <person name="Heiman D."/>
            <person name="Howarth C."/>
            <person name="Mehta T."/>
            <person name="Neiman D."/>
            <person name="Pearson M."/>
            <person name="Roberts A."/>
            <person name="Saif S."/>
            <person name="Shea T."/>
            <person name="Shenoy N."/>
            <person name="Sisk P."/>
            <person name="Stolte C."/>
            <person name="Sykes S."/>
            <person name="White J."/>
            <person name="Yandava C."/>
            <person name="Burger G."/>
            <person name="Gray M.W."/>
            <person name="Holland P.W.H."/>
            <person name="King N."/>
            <person name="Lang F.B.F."/>
            <person name="Roger A.J."/>
            <person name="Ruiz-Trillo I."/>
            <person name="Haas B."/>
            <person name="Nusbaum C."/>
            <person name="Birren B."/>
        </authorList>
    </citation>
    <scope>NUCLEOTIDE SEQUENCE [LARGE SCALE GENOMIC DNA]</scope>
    <source>
        <strain evidence="7 8">JP610</strain>
    </source>
</reference>
<dbReference type="Proteomes" id="UP000054560">
    <property type="component" value="Unassembled WGS sequence"/>
</dbReference>
<dbReference type="CDD" id="cd09358">
    <property type="entry name" value="LIM_Mical_like"/>
    <property type="match status" value="1"/>
</dbReference>
<dbReference type="RefSeq" id="XP_014153469.1">
    <property type="nucleotide sequence ID" value="XM_014297994.1"/>
</dbReference>
<dbReference type="FunFam" id="2.10.110.10:FF:000002">
    <property type="entry name" value="LIM domain and actin-binding 1"/>
    <property type="match status" value="1"/>
</dbReference>
<proteinExistence type="predicted"/>
<evidence type="ECO:0000313" key="8">
    <source>
        <dbReference type="Proteomes" id="UP000054560"/>
    </source>
</evidence>
<dbReference type="SMART" id="SM00132">
    <property type="entry name" value="LIM"/>
    <property type="match status" value="1"/>
</dbReference>
<feature type="compositionally biased region" description="Low complexity" evidence="5">
    <location>
        <begin position="68"/>
        <end position="79"/>
    </location>
</feature>
<evidence type="ECO:0000259" key="6">
    <source>
        <dbReference type="PROSITE" id="PS50023"/>
    </source>
</evidence>
<evidence type="ECO:0000256" key="4">
    <source>
        <dbReference type="PROSITE-ProRule" id="PRU00125"/>
    </source>
</evidence>
<dbReference type="PROSITE" id="PS50023">
    <property type="entry name" value="LIM_DOMAIN_2"/>
    <property type="match status" value="1"/>
</dbReference>
<evidence type="ECO:0000256" key="1">
    <source>
        <dbReference type="ARBA" id="ARBA00022723"/>
    </source>
</evidence>
<dbReference type="InterPro" id="IPR001781">
    <property type="entry name" value="Znf_LIM"/>
</dbReference>
<feature type="compositionally biased region" description="Acidic residues" evidence="5">
    <location>
        <begin position="80"/>
        <end position="97"/>
    </location>
</feature>
<keyword evidence="2 4" id="KW-0862">Zinc</keyword>
<feature type="domain" description="LIM zinc-binding" evidence="6">
    <location>
        <begin position="370"/>
        <end position="430"/>
    </location>
</feature>
<dbReference type="eggNOG" id="KOG1700">
    <property type="taxonomic scope" value="Eukaryota"/>
</dbReference>
<keyword evidence="1 4" id="KW-0479">Metal-binding</keyword>
<dbReference type="PANTHER" id="PTHR24206">
    <property type="entry name" value="OS06G0237300 PROTEIN"/>
    <property type="match status" value="1"/>
</dbReference>
<evidence type="ECO:0000256" key="5">
    <source>
        <dbReference type="SAM" id="MobiDB-lite"/>
    </source>
</evidence>
<accession>A0A0L0FS14</accession>
<dbReference type="AlphaFoldDB" id="A0A0L0FS14"/>
<gene>
    <name evidence="7" type="ORF">SARC_08041</name>
</gene>
<keyword evidence="8" id="KW-1185">Reference proteome</keyword>
<dbReference type="GeneID" id="25908545"/>
<dbReference type="STRING" id="667725.A0A0L0FS14"/>
<feature type="region of interest" description="Disordered" evidence="5">
    <location>
        <begin position="65"/>
        <end position="115"/>
    </location>
</feature>
<name>A0A0L0FS14_9EUKA</name>
<keyword evidence="3 4" id="KW-0440">LIM domain</keyword>
<evidence type="ECO:0000313" key="7">
    <source>
        <dbReference type="EMBL" id="KNC79567.1"/>
    </source>
</evidence>
<dbReference type="GO" id="GO:0046872">
    <property type="term" value="F:metal ion binding"/>
    <property type="evidence" value="ECO:0007669"/>
    <property type="project" value="UniProtKB-KW"/>
</dbReference>
<dbReference type="PROSITE" id="PS00478">
    <property type="entry name" value="LIM_DOMAIN_1"/>
    <property type="match status" value="1"/>
</dbReference>
<evidence type="ECO:0000256" key="2">
    <source>
        <dbReference type="ARBA" id="ARBA00022833"/>
    </source>
</evidence>
<dbReference type="SUPFAM" id="SSF57716">
    <property type="entry name" value="Glucocorticoid receptor-like (DNA-binding domain)"/>
    <property type="match status" value="2"/>
</dbReference>
<dbReference type="EMBL" id="KQ242281">
    <property type="protein sequence ID" value="KNC79567.1"/>
    <property type="molecule type" value="Genomic_DNA"/>
</dbReference>
<dbReference type="Gene3D" id="2.10.110.10">
    <property type="entry name" value="Cysteine Rich Protein"/>
    <property type="match status" value="1"/>
</dbReference>
<protein>
    <recommendedName>
        <fullName evidence="6">LIM zinc-binding domain-containing protein</fullName>
    </recommendedName>
</protein>
<dbReference type="OrthoDB" id="8062037at2759"/>
<evidence type="ECO:0000256" key="3">
    <source>
        <dbReference type="ARBA" id="ARBA00023038"/>
    </source>
</evidence>
<dbReference type="Pfam" id="PF00412">
    <property type="entry name" value="LIM"/>
    <property type="match status" value="1"/>
</dbReference>
<organism evidence="7 8">
    <name type="scientific">Sphaeroforma arctica JP610</name>
    <dbReference type="NCBI Taxonomy" id="667725"/>
    <lineage>
        <taxon>Eukaryota</taxon>
        <taxon>Ichthyosporea</taxon>
        <taxon>Ichthyophonida</taxon>
        <taxon>Sphaeroforma</taxon>
    </lineage>
</organism>